<dbReference type="VEuPathDB" id="FungiDB:P170DRAFT_508945"/>
<dbReference type="Pfam" id="PF24864">
    <property type="entry name" value="DUF7730"/>
    <property type="match status" value="1"/>
</dbReference>
<comment type="caution">
    <text evidence="2">The sequence shown here is derived from an EMBL/GenBank/DDBJ whole genome shotgun (WGS) entry which is preliminary data.</text>
</comment>
<name>A0A2I2GDC3_9EURO</name>
<gene>
    <name evidence="2" type="ORF">P170DRAFT_508945</name>
</gene>
<dbReference type="OrthoDB" id="4757095at2759"/>
<dbReference type="PANTHER" id="PTHR38790">
    <property type="entry name" value="2EXR DOMAIN-CONTAINING PROTEIN-RELATED"/>
    <property type="match status" value="1"/>
</dbReference>
<dbReference type="Proteomes" id="UP000234275">
    <property type="component" value="Unassembled WGS sequence"/>
</dbReference>
<keyword evidence="3" id="KW-1185">Reference proteome</keyword>
<dbReference type="AlphaFoldDB" id="A0A2I2GDC3"/>
<evidence type="ECO:0000313" key="3">
    <source>
        <dbReference type="Proteomes" id="UP000234275"/>
    </source>
</evidence>
<dbReference type="STRING" id="1392250.A0A2I2GDC3"/>
<organism evidence="2 3">
    <name type="scientific">Aspergillus steynii IBT 23096</name>
    <dbReference type="NCBI Taxonomy" id="1392250"/>
    <lineage>
        <taxon>Eukaryota</taxon>
        <taxon>Fungi</taxon>
        <taxon>Dikarya</taxon>
        <taxon>Ascomycota</taxon>
        <taxon>Pezizomycotina</taxon>
        <taxon>Eurotiomycetes</taxon>
        <taxon>Eurotiomycetidae</taxon>
        <taxon>Eurotiales</taxon>
        <taxon>Aspergillaceae</taxon>
        <taxon>Aspergillus</taxon>
        <taxon>Aspergillus subgen. Circumdati</taxon>
    </lineage>
</organism>
<feature type="domain" description="DUF7730" evidence="1">
    <location>
        <begin position="66"/>
        <end position="195"/>
    </location>
</feature>
<dbReference type="GeneID" id="36562333"/>
<protein>
    <recommendedName>
        <fullName evidence="1">DUF7730 domain-containing protein</fullName>
    </recommendedName>
</protein>
<proteinExistence type="predicted"/>
<dbReference type="EMBL" id="MSFO01000003">
    <property type="protein sequence ID" value="PLB50841.1"/>
    <property type="molecule type" value="Genomic_DNA"/>
</dbReference>
<sequence>MEICACTCRSPHCERREQNSDYQVLGGRSETSVSPCQHKCWGSAMKPFVWYRGVSPGYCVGSRGCEWYTGAIPLLQTCRLIYTEAVSILYCDNIFRFNHVDTVISLSHTTLPSRFNLIRVLHLAHSFPFSMYGRKSRKVVAPYDAKTWEEVCQVLAKMSGLEELYMHLGEFDTTEIHEVLAPLHQIRQTKIFELFIGLRSDPEKLCTVKDRPFRLVGQQEWGMADQWEEWMCC</sequence>
<accession>A0A2I2GDC3</accession>
<evidence type="ECO:0000313" key="2">
    <source>
        <dbReference type="EMBL" id="PLB50841.1"/>
    </source>
</evidence>
<evidence type="ECO:0000259" key="1">
    <source>
        <dbReference type="Pfam" id="PF24864"/>
    </source>
</evidence>
<reference evidence="2 3" key="1">
    <citation type="submission" date="2016-12" db="EMBL/GenBank/DDBJ databases">
        <title>The genomes of Aspergillus section Nigri reveals drivers in fungal speciation.</title>
        <authorList>
            <consortium name="DOE Joint Genome Institute"/>
            <person name="Vesth T.C."/>
            <person name="Nybo J."/>
            <person name="Theobald S."/>
            <person name="Brandl J."/>
            <person name="Frisvad J.C."/>
            <person name="Nielsen K.F."/>
            <person name="Lyhne E.K."/>
            <person name="Kogle M.E."/>
            <person name="Kuo A."/>
            <person name="Riley R."/>
            <person name="Clum A."/>
            <person name="Nolan M."/>
            <person name="Lipzen A."/>
            <person name="Salamov A."/>
            <person name="Henrissat B."/>
            <person name="Wiebenga A."/>
            <person name="De Vries R.P."/>
            <person name="Grigoriev I.V."/>
            <person name="Mortensen U.H."/>
            <person name="Andersen M.R."/>
            <person name="Baker S.E."/>
        </authorList>
    </citation>
    <scope>NUCLEOTIDE SEQUENCE [LARGE SCALE GENOMIC DNA]</scope>
    <source>
        <strain evidence="2 3">IBT 23096</strain>
    </source>
</reference>
<dbReference type="InterPro" id="IPR056632">
    <property type="entry name" value="DUF7730"/>
</dbReference>
<dbReference type="RefSeq" id="XP_024706143.1">
    <property type="nucleotide sequence ID" value="XM_024854627.1"/>
</dbReference>